<evidence type="ECO:0000259" key="5">
    <source>
        <dbReference type="SMART" id="SM00499"/>
    </source>
</evidence>
<dbReference type="GO" id="GO:0045735">
    <property type="term" value="F:nutrient reservoir activity"/>
    <property type="evidence" value="ECO:0007669"/>
    <property type="project" value="UniProtKB-KW"/>
</dbReference>
<keyword evidence="3" id="KW-0708">Seed storage protein</keyword>
<evidence type="ECO:0000256" key="3">
    <source>
        <dbReference type="ARBA" id="ARBA00023129"/>
    </source>
</evidence>
<dbReference type="STRING" id="109376.A0A0D3A6U5"/>
<keyword evidence="4" id="KW-0732">Signal</keyword>
<dbReference type="PANTHER" id="PTHR35496:SF11">
    <property type="entry name" value="BIFUNCTIONAL INHIBITOR_PLANT LIPID TRANSFER PROTEIN_SEED STORAGE HELICAL DOMAIN-CONTAINING PROTEIN"/>
    <property type="match status" value="1"/>
</dbReference>
<comment type="similarity">
    <text evidence="1">Belongs to the 2S seed storage albumins family.</text>
</comment>
<dbReference type="InterPro" id="IPR000617">
    <property type="entry name" value="Napin/2SS/CON"/>
</dbReference>
<dbReference type="GeneID" id="106300816"/>
<reference evidence="6" key="2">
    <citation type="submission" date="2015-03" db="UniProtKB">
        <authorList>
            <consortium name="EnsemblPlants"/>
        </authorList>
    </citation>
    <scope>IDENTIFICATION</scope>
</reference>
<dbReference type="AlphaFoldDB" id="A0A0D3A6U5"/>
<evidence type="ECO:0000313" key="7">
    <source>
        <dbReference type="Proteomes" id="UP000032141"/>
    </source>
</evidence>
<dbReference type="CDD" id="cd00261">
    <property type="entry name" value="AAI_SS"/>
    <property type="match status" value="1"/>
</dbReference>
<accession>A0A0D3A6U5</accession>
<dbReference type="SMART" id="SM00499">
    <property type="entry name" value="AAI"/>
    <property type="match status" value="1"/>
</dbReference>
<organism evidence="6 7">
    <name type="scientific">Brassica oleracea var. oleracea</name>
    <dbReference type="NCBI Taxonomy" id="109376"/>
    <lineage>
        <taxon>Eukaryota</taxon>
        <taxon>Viridiplantae</taxon>
        <taxon>Streptophyta</taxon>
        <taxon>Embryophyta</taxon>
        <taxon>Tracheophyta</taxon>
        <taxon>Spermatophyta</taxon>
        <taxon>Magnoliopsida</taxon>
        <taxon>eudicotyledons</taxon>
        <taxon>Gunneridae</taxon>
        <taxon>Pentapetalae</taxon>
        <taxon>rosids</taxon>
        <taxon>malvids</taxon>
        <taxon>Brassicales</taxon>
        <taxon>Brassicaceae</taxon>
        <taxon>Brassiceae</taxon>
        <taxon>Brassica</taxon>
    </lineage>
</organism>
<dbReference type="OrthoDB" id="1922883at2759"/>
<dbReference type="HOGENOM" id="CLU_131213_1_0_1"/>
<evidence type="ECO:0000256" key="4">
    <source>
        <dbReference type="SAM" id="SignalP"/>
    </source>
</evidence>
<sequence length="180" mass="20342">MANKLFLVSATLALFFLLTNASIYRTVVEVEEDDATNPAGPFRIPKCRKEFQQAQHLRACQQWLHKQAMQSGSGPSWTLDGEFDFEDDMENPQSPQQRPPLLQQCCNELHQEEPLCVCPTLKGASKAVKQQVRQQQGQQGQQLQQVISRIYQTATHLPKVCNIPQVSVCPFQKTMPGPSY</sequence>
<feature type="domain" description="Bifunctional inhibitor/plant lipid transfer protein/seed storage helical" evidence="5">
    <location>
        <begin position="60"/>
        <end position="169"/>
    </location>
</feature>
<dbReference type="Pfam" id="PF00234">
    <property type="entry name" value="Tryp_alpha_amyl"/>
    <property type="match status" value="1"/>
</dbReference>
<dbReference type="OMA" id="CCDELEN"/>
<dbReference type="KEGG" id="boe:106300816"/>
<feature type="chain" id="PRO_5002256428" description="Bifunctional inhibitor/plant lipid transfer protein/seed storage helical domain-containing protein" evidence="4">
    <location>
        <begin position="22"/>
        <end position="180"/>
    </location>
</feature>
<dbReference type="InterPro" id="IPR036312">
    <property type="entry name" value="Bifun_inhib/LTP/seed_sf"/>
</dbReference>
<dbReference type="EnsemblPlants" id="Bo1g047970.1">
    <property type="protein sequence ID" value="Bo1g047970.1"/>
    <property type="gene ID" value="Bo1g047970"/>
</dbReference>
<dbReference type="SMR" id="A0A0D3A6U5"/>
<evidence type="ECO:0000313" key="6">
    <source>
        <dbReference type="EnsemblPlants" id="Bo1g047970.1"/>
    </source>
</evidence>
<proteinExistence type="inferred from homology"/>
<evidence type="ECO:0000256" key="1">
    <source>
        <dbReference type="ARBA" id="ARBA00008262"/>
    </source>
</evidence>
<dbReference type="Gramene" id="Bo1g047970.1">
    <property type="protein sequence ID" value="Bo1g047970.1"/>
    <property type="gene ID" value="Bo1g047970"/>
</dbReference>
<keyword evidence="2" id="KW-0758">Storage protein</keyword>
<reference evidence="6 7" key="1">
    <citation type="journal article" date="2014" name="Genome Biol.">
        <title>Transcriptome and methylome profiling reveals relics of genome dominance in the mesopolyploid Brassica oleracea.</title>
        <authorList>
            <person name="Parkin I.A."/>
            <person name="Koh C."/>
            <person name="Tang H."/>
            <person name="Robinson S.J."/>
            <person name="Kagale S."/>
            <person name="Clarke W.E."/>
            <person name="Town C.D."/>
            <person name="Nixon J."/>
            <person name="Krishnakumar V."/>
            <person name="Bidwell S.L."/>
            <person name="Denoeud F."/>
            <person name="Belcram H."/>
            <person name="Links M.G."/>
            <person name="Just J."/>
            <person name="Clarke C."/>
            <person name="Bender T."/>
            <person name="Huebert T."/>
            <person name="Mason A.S."/>
            <person name="Pires J.C."/>
            <person name="Barker G."/>
            <person name="Moore J."/>
            <person name="Walley P.G."/>
            <person name="Manoli S."/>
            <person name="Batley J."/>
            <person name="Edwards D."/>
            <person name="Nelson M.N."/>
            <person name="Wang X."/>
            <person name="Paterson A.H."/>
            <person name="King G."/>
            <person name="Bancroft I."/>
            <person name="Chalhoub B."/>
            <person name="Sharpe A.G."/>
        </authorList>
    </citation>
    <scope>NUCLEOTIDE SEQUENCE</scope>
    <source>
        <strain evidence="6 7">cv. TO1000</strain>
    </source>
</reference>
<dbReference type="eggNOG" id="ENOG502S7EV">
    <property type="taxonomic scope" value="Eukaryota"/>
</dbReference>
<dbReference type="PRINTS" id="PR00496">
    <property type="entry name" value="NAPIN"/>
</dbReference>
<protein>
    <recommendedName>
        <fullName evidence="5">Bifunctional inhibitor/plant lipid transfer protein/seed storage helical domain-containing protein</fullName>
    </recommendedName>
</protein>
<name>A0A0D3A6U5_BRAOL</name>
<feature type="signal peptide" evidence="4">
    <location>
        <begin position="1"/>
        <end position="21"/>
    </location>
</feature>
<evidence type="ECO:0000256" key="2">
    <source>
        <dbReference type="ARBA" id="ARBA00022761"/>
    </source>
</evidence>
<dbReference type="PANTHER" id="PTHR35496">
    <property type="entry name" value="2S SEED STORAGE PROTEIN 1-RELATED"/>
    <property type="match status" value="1"/>
</dbReference>
<dbReference type="SUPFAM" id="SSF47699">
    <property type="entry name" value="Bifunctional inhibitor/lipid-transfer protein/seed storage 2S albumin"/>
    <property type="match status" value="1"/>
</dbReference>
<dbReference type="Gene3D" id="1.10.110.10">
    <property type="entry name" value="Plant lipid-transfer and hydrophobic proteins"/>
    <property type="match status" value="1"/>
</dbReference>
<dbReference type="InterPro" id="IPR016140">
    <property type="entry name" value="Bifunc_inhib/LTP/seed_store"/>
</dbReference>
<keyword evidence="7" id="KW-1185">Reference proteome</keyword>
<dbReference type="Proteomes" id="UP000032141">
    <property type="component" value="Chromosome C1"/>
</dbReference>
<dbReference type="RefSeq" id="XP_013592507.1">
    <property type="nucleotide sequence ID" value="XM_013737053.1"/>
</dbReference>